<comment type="caution">
    <text evidence="1">The sequence shown here is derived from an EMBL/GenBank/DDBJ whole genome shotgun (WGS) entry which is preliminary data.</text>
</comment>
<keyword evidence="2" id="KW-1185">Reference proteome</keyword>
<name>A0ACC1ITZ7_9FUNG</name>
<protein>
    <submittedName>
        <fullName evidence="1">Uncharacterized protein</fullName>
    </submittedName>
</protein>
<organism evidence="1 2">
    <name type="scientific">Kickxella alabastrina</name>
    <dbReference type="NCBI Taxonomy" id="61397"/>
    <lineage>
        <taxon>Eukaryota</taxon>
        <taxon>Fungi</taxon>
        <taxon>Fungi incertae sedis</taxon>
        <taxon>Zoopagomycota</taxon>
        <taxon>Kickxellomycotina</taxon>
        <taxon>Kickxellomycetes</taxon>
        <taxon>Kickxellales</taxon>
        <taxon>Kickxellaceae</taxon>
        <taxon>Kickxella</taxon>
    </lineage>
</organism>
<evidence type="ECO:0000313" key="1">
    <source>
        <dbReference type="EMBL" id="KAJ1900861.1"/>
    </source>
</evidence>
<evidence type="ECO:0000313" key="2">
    <source>
        <dbReference type="Proteomes" id="UP001150581"/>
    </source>
</evidence>
<reference evidence="1" key="1">
    <citation type="submission" date="2022-07" db="EMBL/GenBank/DDBJ databases">
        <title>Phylogenomic reconstructions and comparative analyses of Kickxellomycotina fungi.</title>
        <authorList>
            <person name="Reynolds N.K."/>
            <person name="Stajich J.E."/>
            <person name="Barry K."/>
            <person name="Grigoriev I.V."/>
            <person name="Crous P."/>
            <person name="Smith M.E."/>
        </authorList>
    </citation>
    <scope>NUCLEOTIDE SEQUENCE</scope>
    <source>
        <strain evidence="1">Benny 63K</strain>
    </source>
</reference>
<sequence length="877" mass="96933">MYSRQQPSFQQASTQCSRPSTSGYGHAPTHNPPAALAPPPAPAPSALTSHDFTNWHRIGRGGFGKVYRATPLHPHFPTTPVAIKVVDKRQLKTLAAEQRLAQEVSIHESMDHAHIARIYESFEDDRFVYLVMEYCENGDLWQYLRKRLGGVAEGLAALGEGEARLVMRQVCEATAYIHRRGALHRDLKLANILLASNMHVRVCDFGLATRTSQRQQQQQQRGRHRGEEMTLCGTPSYISPEVLARLPYGSESDVWALGCLLVTLLTGAQPFGAVGRGDQITEDVVARQVRLPRTLSREARHLVFELLRVDPRERLRSEDILGHEFFAGGKPEVPLQRLEDNAGRDRILPHADNALNAAALVGERILPQRHASGAGRRPEAPALEPALAPAPALLRAADYLSNFSTARLPAPLKRTFKNGTLHLRRDHLLVLDLPSSPQLLALSSVHQRIYEFTRPNNPQTLHPSLARTTYPWQMDLLPAEVAKAVRVACRCVETLRGQQKRLGISTPQGKAWLYEDGPEGVFRLLFFNGVKVEITRTSKTPTAGERGSWAMVEIPCSEEGLPNEIQKCALGRADFDKRDNPETKVPGKLRGIIGHAMEALRRAVRFDLVLRGFEENMMAGREGEPEHEGEILYPVEVDWDQQDASEPFVPLGLRPRSSISRGLPQRSSQPQSQPQQPQQPQHQPQHPQQRGQRPISVGHPGGSTTLGSTFPPRRPNLGPITKLVEEFNHPPAPPSLLLQPSIINGSGTARNTSVTAAQLSKNNNDAEMGHLLAERTFRDACFLPDIGWCMAAQGGASGNGTGIGIGTGIGANGADDYLLTMLFCDGSRLLINVREQVASYEDEQTQYHGLPLSHSIPLKVKDRLRHLPDFLSLMGMH</sequence>
<proteinExistence type="predicted"/>
<dbReference type="Proteomes" id="UP001150581">
    <property type="component" value="Unassembled WGS sequence"/>
</dbReference>
<dbReference type="EMBL" id="JANBPG010000056">
    <property type="protein sequence ID" value="KAJ1900861.1"/>
    <property type="molecule type" value="Genomic_DNA"/>
</dbReference>
<gene>
    <name evidence="1" type="ORF">LPJ66_001187</name>
</gene>
<accession>A0ACC1ITZ7</accession>